<name>A0A916RJR9_9BACT</name>
<dbReference type="InterPro" id="IPR013784">
    <property type="entry name" value="Carb-bd-like_fold"/>
</dbReference>
<organism evidence="2 3">
    <name type="scientific">Edaphobacter acidisoli</name>
    <dbReference type="NCBI Taxonomy" id="2040573"/>
    <lineage>
        <taxon>Bacteria</taxon>
        <taxon>Pseudomonadati</taxon>
        <taxon>Acidobacteriota</taxon>
        <taxon>Terriglobia</taxon>
        <taxon>Terriglobales</taxon>
        <taxon>Acidobacteriaceae</taxon>
        <taxon>Edaphobacter</taxon>
    </lineage>
</organism>
<dbReference type="SUPFAM" id="SSF49452">
    <property type="entry name" value="Starch-binding domain-like"/>
    <property type="match status" value="1"/>
</dbReference>
<keyword evidence="3" id="KW-1185">Reference proteome</keyword>
<evidence type="ECO:0000256" key="1">
    <source>
        <dbReference type="SAM" id="SignalP"/>
    </source>
</evidence>
<comment type="caution">
    <text evidence="2">The sequence shown here is derived from an EMBL/GenBank/DDBJ whole genome shotgun (WGS) entry which is preliminary data.</text>
</comment>
<keyword evidence="1" id="KW-0732">Signal</keyword>
<proteinExistence type="predicted"/>
<evidence type="ECO:0000313" key="2">
    <source>
        <dbReference type="EMBL" id="GGA58655.1"/>
    </source>
</evidence>
<dbReference type="GO" id="GO:0030246">
    <property type="term" value="F:carbohydrate binding"/>
    <property type="evidence" value="ECO:0007669"/>
    <property type="project" value="InterPro"/>
</dbReference>
<feature type="signal peptide" evidence="1">
    <location>
        <begin position="1"/>
        <end position="29"/>
    </location>
</feature>
<accession>A0A916RJR9</accession>
<dbReference type="Gene3D" id="2.60.40.1120">
    <property type="entry name" value="Carboxypeptidase-like, regulatory domain"/>
    <property type="match status" value="1"/>
</dbReference>
<dbReference type="Pfam" id="PF13620">
    <property type="entry name" value="CarboxypepD_reg"/>
    <property type="match status" value="1"/>
</dbReference>
<evidence type="ECO:0000313" key="3">
    <source>
        <dbReference type="Proteomes" id="UP000648801"/>
    </source>
</evidence>
<dbReference type="EMBL" id="BMJB01000001">
    <property type="protein sequence ID" value="GGA58655.1"/>
    <property type="molecule type" value="Genomic_DNA"/>
</dbReference>
<protein>
    <recommendedName>
        <fullName evidence="4">Carboxypeptidase regulatory-like domain-containing protein</fullName>
    </recommendedName>
</protein>
<reference evidence="2" key="1">
    <citation type="journal article" date="2014" name="Int. J. Syst. Evol. Microbiol.">
        <title>Complete genome sequence of Corynebacterium casei LMG S-19264T (=DSM 44701T), isolated from a smear-ripened cheese.</title>
        <authorList>
            <consortium name="US DOE Joint Genome Institute (JGI-PGF)"/>
            <person name="Walter F."/>
            <person name="Albersmeier A."/>
            <person name="Kalinowski J."/>
            <person name="Ruckert C."/>
        </authorList>
    </citation>
    <scope>NUCLEOTIDE SEQUENCE</scope>
    <source>
        <strain evidence="2">CGMCC 1.15447</strain>
    </source>
</reference>
<dbReference type="AlphaFoldDB" id="A0A916RJR9"/>
<evidence type="ECO:0008006" key="4">
    <source>
        <dbReference type="Google" id="ProtNLM"/>
    </source>
</evidence>
<gene>
    <name evidence="2" type="ORF">GCM10011507_07540</name>
</gene>
<dbReference type="Proteomes" id="UP000648801">
    <property type="component" value="Unassembled WGS sequence"/>
</dbReference>
<feature type="chain" id="PRO_5037150839" description="Carboxypeptidase regulatory-like domain-containing protein" evidence="1">
    <location>
        <begin position="30"/>
        <end position="368"/>
    </location>
</feature>
<sequence>MAHAYAVVPMVCSKHYATAFLILVCPCLALGQALPQHGNAALPDSPGFLRQAQGFETGEAQGTAQVQGTVQDTQGNPIPGATVVLTAPGKLGDHTAIAGSDGSFVFTGLPQGDFFLIVTAAGLAPYTSPEFAVRAGATVQAPKIALKLATSSSVNVYASSEQIAQAQIQEQQQQRVFGVFQNFYTSYIWKAAPMSTGQKYKLALRTQSDPTTFLVVAGVAGAEQYNGTYPGYGSGIEGYGKRYGAALADATTGRFIGSAILPSLLHQDPRYFYQGAGGIRSRAWHAVASAFICRGDNGRLEPNYSHLLGNLAAGGIANAYHPASSRGVGLTFETLGVTTAGNMVGNLFREFLLRDLEPSVPRFAHGKP</sequence>
<reference evidence="2" key="2">
    <citation type="submission" date="2020-09" db="EMBL/GenBank/DDBJ databases">
        <authorList>
            <person name="Sun Q."/>
            <person name="Zhou Y."/>
        </authorList>
    </citation>
    <scope>NUCLEOTIDE SEQUENCE</scope>
    <source>
        <strain evidence="2">CGMCC 1.15447</strain>
    </source>
</reference>